<evidence type="ECO:0000256" key="1">
    <source>
        <dbReference type="ARBA" id="ARBA00011040"/>
    </source>
</evidence>
<dbReference type="OrthoDB" id="9780677at2"/>
<feature type="domain" description="ArsA HSP20-like" evidence="2">
    <location>
        <begin position="268"/>
        <end position="327"/>
    </location>
</feature>
<proteinExistence type="inferred from homology"/>
<name>A0A0L6CGW9_9MICO</name>
<dbReference type="SUPFAM" id="SSF52540">
    <property type="entry name" value="P-loop containing nucleoside triphosphate hydrolases"/>
    <property type="match status" value="1"/>
</dbReference>
<keyword evidence="4" id="KW-1185">Reference proteome</keyword>
<evidence type="ECO:0000313" key="4">
    <source>
        <dbReference type="Proteomes" id="UP000037397"/>
    </source>
</evidence>
<sequence>MPGQLVLVAGPGGAGSSTTAAALATVAVARGRTVGLLDLAPSYGARDHLAPGQPAPALVEARPTTDGPSARTLRDLLDGVGLDPRLVDEVASLPGADLVGALVAAAHHAERADLVVVDAGARTLDLCVMADRLPWLTGRVLPAHRGWLASARPLVATALGRWWPGEALSTQLHAAHETAALVQQSVARSVAVLVRPQHGRERARSFEVGLALHGVEVRAVLDPQAPTGDERAIPVSPDEPLPTERLIERIERGPGRGRECLAADGEDWLWRIPLPHLRSRDVTVRRTGDDLVIEAVGVRRVAVLPTALRRCRARAAVVRDQTLEVRFVPDQQETP</sequence>
<dbReference type="RefSeq" id="WP_050669262.1">
    <property type="nucleotide sequence ID" value="NZ_LAIR01000002.1"/>
</dbReference>
<dbReference type="InterPro" id="IPR027417">
    <property type="entry name" value="P-loop_NTPase"/>
</dbReference>
<dbReference type="STRING" id="1631356.VV01_06990"/>
<dbReference type="InterPro" id="IPR040612">
    <property type="entry name" value="ArsA_HSP20-like"/>
</dbReference>
<evidence type="ECO:0000259" key="2">
    <source>
        <dbReference type="Pfam" id="PF17886"/>
    </source>
</evidence>
<gene>
    <name evidence="3" type="ORF">VV01_06990</name>
</gene>
<comment type="caution">
    <text evidence="3">The sequence shown here is derived from an EMBL/GenBank/DDBJ whole genome shotgun (WGS) entry which is preliminary data.</text>
</comment>
<protein>
    <recommendedName>
        <fullName evidence="2">ArsA HSP20-like domain-containing protein</fullName>
    </recommendedName>
</protein>
<dbReference type="Gene3D" id="3.40.50.300">
    <property type="entry name" value="P-loop containing nucleotide triphosphate hydrolases"/>
    <property type="match status" value="1"/>
</dbReference>
<evidence type="ECO:0000313" key="3">
    <source>
        <dbReference type="EMBL" id="KNX36954.1"/>
    </source>
</evidence>
<accession>A0A0L6CGW9</accession>
<dbReference type="Proteomes" id="UP000037397">
    <property type="component" value="Unassembled WGS sequence"/>
</dbReference>
<reference evidence="4" key="1">
    <citation type="submission" date="2015-03" db="EMBL/GenBank/DDBJ databases">
        <title>Luteipulveratus halotolerans sp. nov., a novel actinobacterium (Dermacoccaceae) from Sarawak, Malaysia.</title>
        <authorList>
            <person name="Juboi H."/>
            <person name="Basik A."/>
            <person name="Shamsul S.S."/>
            <person name="Arnold P."/>
            <person name="Schmitt E.K."/>
            <person name="Sanglier J.-J."/>
            <person name="Yeo T."/>
        </authorList>
    </citation>
    <scope>NUCLEOTIDE SEQUENCE [LARGE SCALE GENOMIC DNA]</scope>
    <source>
        <strain evidence="4">C296001</strain>
    </source>
</reference>
<dbReference type="InterPro" id="IPR008978">
    <property type="entry name" value="HSP20-like_chaperone"/>
</dbReference>
<dbReference type="Gene3D" id="2.60.40.790">
    <property type="match status" value="1"/>
</dbReference>
<dbReference type="EMBL" id="LAIR01000002">
    <property type="protein sequence ID" value="KNX36954.1"/>
    <property type="molecule type" value="Genomic_DNA"/>
</dbReference>
<dbReference type="AlphaFoldDB" id="A0A0L6CGW9"/>
<organism evidence="3 4">
    <name type="scientific">Luteipulveratus halotolerans</name>
    <dbReference type="NCBI Taxonomy" id="1631356"/>
    <lineage>
        <taxon>Bacteria</taxon>
        <taxon>Bacillati</taxon>
        <taxon>Actinomycetota</taxon>
        <taxon>Actinomycetes</taxon>
        <taxon>Micrococcales</taxon>
        <taxon>Dermacoccaceae</taxon>
        <taxon>Luteipulveratus</taxon>
    </lineage>
</organism>
<dbReference type="Pfam" id="PF17886">
    <property type="entry name" value="ArsA_HSP20"/>
    <property type="match status" value="1"/>
</dbReference>
<comment type="similarity">
    <text evidence="1">Belongs to the arsA ATPase family.</text>
</comment>